<dbReference type="Proteomes" id="UP000006731">
    <property type="component" value="Chromosome"/>
</dbReference>
<reference evidence="1 2" key="1">
    <citation type="journal article" date="2005" name="Science">
        <title>Extensive DNA inversions in the B. fragilis genome control variable gene expression.</title>
        <authorList>
            <person name="Cerdeno-Tarraga A.M."/>
            <person name="Patrick S."/>
            <person name="Crosmann L."/>
            <person name="Blakely G."/>
            <person name="Abratt V."/>
            <person name="Lennard N."/>
            <person name="Duerden B."/>
            <person name="Poxton I."/>
            <person name="Harris B."/>
            <person name="Quail M.A."/>
            <person name="Barron A."/>
            <person name="Clarck L."/>
            <person name="Corton C."/>
            <person name="Doggett J."/>
            <person name="Holden M.T.G."/>
            <person name="Larke N."/>
            <person name="Line A."/>
            <person name="Lord A."/>
            <person name="Norbertczak H."/>
            <person name="Ormond D."/>
            <person name="Price C."/>
            <person name="Rabbinowitsch E."/>
            <person name="Woodward J."/>
            <person name="Barrel B.G."/>
            <person name="Parkhill J."/>
        </authorList>
    </citation>
    <scope>NUCLEOTIDE SEQUENCE [LARGE SCALE GENOMIC DNA]</scope>
    <source>
        <strain evidence="2">ATCC 25285 / DSM 2151 / CCUG 4856 / JCM 11019 / LMG 10263 / NCTC 9343 / Onslow / VPI 2553 / EN-2</strain>
    </source>
</reference>
<organism evidence="1 2">
    <name type="scientific">Bacteroides fragilis (strain ATCC 25285 / DSM 2151 / CCUG 4856 / JCM 11019 / LMG 10263 / NCTC 9343 / Onslow / VPI 2553 / EN-2)</name>
    <dbReference type="NCBI Taxonomy" id="272559"/>
    <lineage>
        <taxon>Bacteria</taxon>
        <taxon>Pseudomonadati</taxon>
        <taxon>Bacteroidota</taxon>
        <taxon>Bacteroidia</taxon>
        <taxon>Bacteroidales</taxon>
        <taxon>Bacteroidaceae</taxon>
        <taxon>Bacteroides</taxon>
    </lineage>
</organism>
<accession>Q5LDY6</accession>
<sequence>MRAWINVEIDNTVRGFFIFYVRQRFQNKVLNLKIITEDSAFEANANANTSIKYHHYLFWEKHTIDSGKNFIHYIQMLQEVSVYLLVISLV</sequence>
<proteinExistence type="predicted"/>
<evidence type="ECO:0000313" key="1">
    <source>
        <dbReference type="EMBL" id="CAH07669.1"/>
    </source>
</evidence>
<dbReference type="HOGENOM" id="CLU_2434694_0_0_10"/>
<name>A0A380Z0V9_BACFN</name>
<protein>
    <submittedName>
        <fullName evidence="1">Uncharacterized protein</fullName>
    </submittedName>
</protein>
<gene>
    <name evidence="1" type="ORF">BF9343_1888</name>
</gene>
<accession>A0A380Z0V9</accession>
<dbReference type="KEGG" id="bfs:BF9343_1888"/>
<keyword evidence="2" id="KW-1185">Reference proteome</keyword>
<dbReference type="AlphaFoldDB" id="A0A380Z0V9"/>
<evidence type="ECO:0000313" key="2">
    <source>
        <dbReference type="Proteomes" id="UP000006731"/>
    </source>
</evidence>
<dbReference type="EMBL" id="CR626927">
    <property type="protein sequence ID" value="CAH07669.1"/>
    <property type="molecule type" value="Genomic_DNA"/>
</dbReference>